<dbReference type="RefSeq" id="WP_066765488.1">
    <property type="nucleotide sequence ID" value="NZ_BMIO01000001.1"/>
</dbReference>
<organism evidence="2 3">
    <name type="scientific">Croceicoccus pelagius</name>
    <dbReference type="NCBI Taxonomy" id="1703341"/>
    <lineage>
        <taxon>Bacteria</taxon>
        <taxon>Pseudomonadati</taxon>
        <taxon>Pseudomonadota</taxon>
        <taxon>Alphaproteobacteria</taxon>
        <taxon>Sphingomonadales</taxon>
        <taxon>Erythrobacteraceae</taxon>
        <taxon>Croceicoccus</taxon>
    </lineage>
</organism>
<dbReference type="PANTHER" id="PTHR35006">
    <property type="entry name" value="GLYOXALASE FAMILY PROTEIN (AFU_ORTHOLOGUE AFUA_5G14830)"/>
    <property type="match status" value="1"/>
</dbReference>
<sequence length="125" mass="12529">MFTHVFVGTNDVPGSKTFYDGVMQALGHGEGTVINDGKAVLYRGDAGAFIVGNPRNGQPATAANGGTVGLYAADPAAVDAAYAAGIANGGTDEGAPGPREAFPGSYGAYLIDPSGNKLCLWHVAA</sequence>
<name>A0A916Y737_9SPHN</name>
<feature type="domain" description="VOC" evidence="1">
    <location>
        <begin position="1"/>
        <end position="123"/>
    </location>
</feature>
<keyword evidence="3" id="KW-1185">Reference proteome</keyword>
<dbReference type="SUPFAM" id="SSF54593">
    <property type="entry name" value="Glyoxalase/Bleomycin resistance protein/Dihydroxybiphenyl dioxygenase"/>
    <property type="match status" value="1"/>
</dbReference>
<dbReference type="InterPro" id="IPR037523">
    <property type="entry name" value="VOC_core"/>
</dbReference>
<evidence type="ECO:0000259" key="1">
    <source>
        <dbReference type="PROSITE" id="PS51819"/>
    </source>
</evidence>
<keyword evidence="2" id="KW-0456">Lyase</keyword>
<protein>
    <submittedName>
        <fullName evidence="2">Lactoylglutathione lyase</fullName>
    </submittedName>
</protein>
<reference evidence="2 3" key="1">
    <citation type="journal article" date="2014" name="Int. J. Syst. Evol. Microbiol.">
        <title>Complete genome sequence of Corynebacterium casei LMG S-19264T (=DSM 44701T), isolated from a smear-ripened cheese.</title>
        <authorList>
            <consortium name="US DOE Joint Genome Institute (JGI-PGF)"/>
            <person name="Walter F."/>
            <person name="Albersmeier A."/>
            <person name="Kalinowski J."/>
            <person name="Ruckert C."/>
        </authorList>
    </citation>
    <scope>NUCLEOTIDE SEQUENCE [LARGE SCALE GENOMIC DNA]</scope>
    <source>
        <strain evidence="2 3">CGMCC 1.15358</strain>
    </source>
</reference>
<dbReference type="EMBL" id="BMIO01000001">
    <property type="protein sequence ID" value="GGD32698.1"/>
    <property type="molecule type" value="Genomic_DNA"/>
</dbReference>
<dbReference type="OrthoDB" id="9807407at2"/>
<comment type="caution">
    <text evidence="2">The sequence shown here is derived from an EMBL/GenBank/DDBJ whole genome shotgun (WGS) entry which is preliminary data.</text>
</comment>
<dbReference type="PANTHER" id="PTHR35006:SF1">
    <property type="entry name" value="BLL2941 PROTEIN"/>
    <property type="match status" value="1"/>
</dbReference>
<dbReference type="Gene3D" id="3.10.180.10">
    <property type="entry name" value="2,3-Dihydroxybiphenyl 1,2-Dioxygenase, domain 1"/>
    <property type="match status" value="1"/>
</dbReference>
<gene>
    <name evidence="2" type="ORF">GCM10010989_03460</name>
</gene>
<evidence type="ECO:0000313" key="3">
    <source>
        <dbReference type="Proteomes" id="UP000598997"/>
    </source>
</evidence>
<dbReference type="GO" id="GO:0016829">
    <property type="term" value="F:lyase activity"/>
    <property type="evidence" value="ECO:0007669"/>
    <property type="project" value="UniProtKB-KW"/>
</dbReference>
<dbReference type="InterPro" id="IPR029068">
    <property type="entry name" value="Glyas_Bleomycin-R_OHBP_Dase"/>
</dbReference>
<dbReference type="AlphaFoldDB" id="A0A916Y737"/>
<evidence type="ECO:0000313" key="2">
    <source>
        <dbReference type="EMBL" id="GGD32698.1"/>
    </source>
</evidence>
<dbReference type="Proteomes" id="UP000598997">
    <property type="component" value="Unassembled WGS sequence"/>
</dbReference>
<accession>A0A916Y737</accession>
<proteinExistence type="predicted"/>
<dbReference type="PROSITE" id="PS51819">
    <property type="entry name" value="VOC"/>
    <property type="match status" value="1"/>
</dbReference>